<dbReference type="Proteomes" id="UP000295050">
    <property type="component" value="Unassembled WGS sequence"/>
</dbReference>
<protein>
    <submittedName>
        <fullName evidence="1">Uncharacterized protein</fullName>
    </submittedName>
</protein>
<dbReference type="EMBL" id="SLXU01000011">
    <property type="protein sequence ID" value="TCP60220.1"/>
    <property type="molecule type" value="Genomic_DNA"/>
</dbReference>
<proteinExistence type="predicted"/>
<dbReference type="InterPro" id="IPR029063">
    <property type="entry name" value="SAM-dependent_MTases_sf"/>
</dbReference>
<accession>A0A4R2RAB8</accession>
<gene>
    <name evidence="1" type="ORF">EV663_1116</name>
</gene>
<dbReference type="SUPFAM" id="SSF53335">
    <property type="entry name" value="S-adenosyl-L-methionine-dependent methyltransferases"/>
    <property type="match status" value="1"/>
</dbReference>
<sequence length="155" mass="17510">MPVMFDTVDYGITSAEEWQRRFGQPLKFAKDKGRTVEAVYHPGGTIAVLIRNLKANALLEHVTNVIRGDFNNSPIARSYSMIFCDATHDEEEIRKNLPRLSELGGEGCVFVFDDIVTQEHADLVCSYLNASRHFMTRSMFPEPGKRCKLLLVETG</sequence>
<name>A0A4R2RAB8_9RHOB</name>
<evidence type="ECO:0000313" key="1">
    <source>
        <dbReference type="EMBL" id="TCP60220.1"/>
    </source>
</evidence>
<keyword evidence="2" id="KW-1185">Reference proteome</keyword>
<comment type="caution">
    <text evidence="1">The sequence shown here is derived from an EMBL/GenBank/DDBJ whole genome shotgun (WGS) entry which is preliminary data.</text>
</comment>
<reference evidence="1 2" key="1">
    <citation type="submission" date="2019-03" db="EMBL/GenBank/DDBJ databases">
        <title>Genomic Encyclopedia of Type Strains, Phase IV (KMG-IV): sequencing the most valuable type-strain genomes for metagenomic binning, comparative biology and taxonomic classification.</title>
        <authorList>
            <person name="Goeker M."/>
        </authorList>
    </citation>
    <scope>NUCLEOTIDE SEQUENCE [LARGE SCALE GENOMIC DNA]</scope>
    <source>
        <strain evidence="1 2">DSM 24766</strain>
    </source>
</reference>
<evidence type="ECO:0000313" key="2">
    <source>
        <dbReference type="Proteomes" id="UP000295050"/>
    </source>
</evidence>
<dbReference type="AlphaFoldDB" id="A0A4R2RAB8"/>
<organism evidence="1 2">
    <name type="scientific">Rhodovulum bhavnagarense</name>
    <dbReference type="NCBI Taxonomy" id="992286"/>
    <lineage>
        <taxon>Bacteria</taxon>
        <taxon>Pseudomonadati</taxon>
        <taxon>Pseudomonadota</taxon>
        <taxon>Alphaproteobacteria</taxon>
        <taxon>Rhodobacterales</taxon>
        <taxon>Paracoccaceae</taxon>
        <taxon>Rhodovulum</taxon>
    </lineage>
</organism>